<sequence>MVRTIVIPDDTHIQLDVPADYVGKKVEVNVFLIDEINPASPKKTMADFWGILSDKTANELHEKVNKSRDEWERDI</sequence>
<organism evidence="1 2">
    <name type="scientific">Mucilaginibacter gotjawali</name>
    <dbReference type="NCBI Taxonomy" id="1550579"/>
    <lineage>
        <taxon>Bacteria</taxon>
        <taxon>Pseudomonadati</taxon>
        <taxon>Bacteroidota</taxon>
        <taxon>Sphingobacteriia</taxon>
        <taxon>Sphingobacteriales</taxon>
        <taxon>Sphingobacteriaceae</taxon>
        <taxon>Mucilaginibacter</taxon>
    </lineage>
</organism>
<dbReference type="AlphaFoldDB" id="A0A839SB56"/>
<evidence type="ECO:0000313" key="1">
    <source>
        <dbReference type="EMBL" id="MBB3054594.1"/>
    </source>
</evidence>
<protein>
    <submittedName>
        <fullName evidence="1">MoxR-like ATPase</fullName>
    </submittedName>
</protein>
<reference evidence="1" key="1">
    <citation type="submission" date="2020-08" db="EMBL/GenBank/DDBJ databases">
        <title>Genomic Encyclopedia of Type Strains, Phase III (KMG-III): the genomes of soil and plant-associated and newly described type strains.</title>
        <authorList>
            <person name="Whitman W."/>
        </authorList>
    </citation>
    <scope>NUCLEOTIDE SEQUENCE [LARGE SCALE GENOMIC DNA]</scope>
    <source>
        <strain evidence="1">CECT 8628</strain>
    </source>
</reference>
<dbReference type="EMBL" id="JACHWX010000002">
    <property type="protein sequence ID" value="MBB3054594.1"/>
    <property type="molecule type" value="Genomic_DNA"/>
</dbReference>
<proteinExistence type="predicted"/>
<dbReference type="RefSeq" id="WP_096356682.1">
    <property type="nucleotide sequence ID" value="NZ_AP017313.1"/>
</dbReference>
<keyword evidence="2" id="KW-1185">Reference proteome</keyword>
<accession>A0A839SB56</accession>
<gene>
    <name evidence="1" type="ORF">FHS11_001004</name>
</gene>
<name>A0A839SB56_9SPHI</name>
<comment type="caution">
    <text evidence="1">The sequence shown here is derived from an EMBL/GenBank/DDBJ whole genome shotgun (WGS) entry which is preliminary data.</text>
</comment>
<dbReference type="Proteomes" id="UP000539265">
    <property type="component" value="Unassembled WGS sequence"/>
</dbReference>
<evidence type="ECO:0000313" key="2">
    <source>
        <dbReference type="Proteomes" id="UP000539265"/>
    </source>
</evidence>